<organism evidence="3 4">
    <name type="scientific">Eleginops maclovinus</name>
    <name type="common">Patagonian blennie</name>
    <name type="synonym">Eleginus maclovinus</name>
    <dbReference type="NCBI Taxonomy" id="56733"/>
    <lineage>
        <taxon>Eukaryota</taxon>
        <taxon>Metazoa</taxon>
        <taxon>Chordata</taxon>
        <taxon>Craniata</taxon>
        <taxon>Vertebrata</taxon>
        <taxon>Euteleostomi</taxon>
        <taxon>Actinopterygii</taxon>
        <taxon>Neopterygii</taxon>
        <taxon>Teleostei</taxon>
        <taxon>Neoteleostei</taxon>
        <taxon>Acanthomorphata</taxon>
        <taxon>Eupercaria</taxon>
        <taxon>Perciformes</taxon>
        <taxon>Notothenioidei</taxon>
        <taxon>Eleginopidae</taxon>
        <taxon>Eleginops</taxon>
    </lineage>
</organism>
<dbReference type="AlphaFoldDB" id="A0AAN7YAB7"/>
<dbReference type="SUPFAM" id="SSF51735">
    <property type="entry name" value="NAD(P)-binding Rossmann-fold domains"/>
    <property type="match status" value="1"/>
</dbReference>
<dbReference type="PANTHER" id="PTHR10366">
    <property type="entry name" value="NAD DEPENDENT EPIMERASE/DEHYDRATASE"/>
    <property type="match status" value="1"/>
</dbReference>
<evidence type="ECO:0000313" key="3">
    <source>
        <dbReference type="EMBL" id="KAK5873625.1"/>
    </source>
</evidence>
<proteinExistence type="predicted"/>
<reference evidence="3 4" key="1">
    <citation type="journal article" date="2023" name="Genes (Basel)">
        <title>Chromosome-Level Genome Assembly and Circadian Gene Repertoire of the Patagonia Blennie Eleginops maclovinus-The Closest Ancestral Proxy of Antarctic Cryonotothenioids.</title>
        <authorList>
            <person name="Cheng C.C."/>
            <person name="Rivera-Colon A.G."/>
            <person name="Minhas B.F."/>
            <person name="Wilson L."/>
            <person name="Rayamajhi N."/>
            <person name="Vargas-Chacoff L."/>
            <person name="Catchen J.M."/>
        </authorList>
    </citation>
    <scope>NUCLEOTIDE SEQUENCE [LARGE SCALE GENOMIC DNA]</scope>
    <source>
        <strain evidence="3">JMC-PN-2008</strain>
    </source>
</reference>
<keyword evidence="1" id="KW-0560">Oxidoreductase</keyword>
<dbReference type="PANTHER" id="PTHR10366:SF816">
    <property type="entry name" value="SHORT-CHAIN DEHYDROGENASE_REDUCTASE FAMILY 42E MEMBER 1"/>
    <property type="match status" value="1"/>
</dbReference>
<dbReference type="EMBL" id="JAUZQC010000003">
    <property type="protein sequence ID" value="KAK5873625.1"/>
    <property type="molecule type" value="Genomic_DNA"/>
</dbReference>
<dbReference type="Proteomes" id="UP001346869">
    <property type="component" value="Unassembled WGS sequence"/>
</dbReference>
<dbReference type="Pfam" id="PF01073">
    <property type="entry name" value="3Beta_HSD"/>
    <property type="match status" value="1"/>
</dbReference>
<dbReference type="GO" id="GO:0016616">
    <property type="term" value="F:oxidoreductase activity, acting on the CH-OH group of donors, NAD or NADP as acceptor"/>
    <property type="evidence" value="ECO:0007669"/>
    <property type="project" value="InterPro"/>
</dbReference>
<dbReference type="Gene3D" id="3.40.50.720">
    <property type="entry name" value="NAD(P)-binding Rossmann-like Domain"/>
    <property type="match status" value="1"/>
</dbReference>
<dbReference type="InterPro" id="IPR036291">
    <property type="entry name" value="NAD(P)-bd_dom_sf"/>
</dbReference>
<dbReference type="InterPro" id="IPR002225">
    <property type="entry name" value="3Beta_OHSteriod_DH/Estase"/>
</dbReference>
<comment type="caution">
    <text evidence="3">The sequence shown here is derived from an EMBL/GenBank/DDBJ whole genome shotgun (WGS) entry which is preliminary data.</text>
</comment>
<name>A0AAN7YAB7_ELEMC</name>
<evidence type="ECO:0000256" key="1">
    <source>
        <dbReference type="ARBA" id="ARBA00023002"/>
    </source>
</evidence>
<feature type="domain" description="3-beta hydroxysteroid dehydrogenase/isomerase" evidence="2">
    <location>
        <begin position="10"/>
        <end position="112"/>
    </location>
</feature>
<keyword evidence="4" id="KW-1185">Reference proteome</keyword>
<gene>
    <name evidence="3" type="ORF">PBY51_018650</name>
</gene>
<dbReference type="GO" id="GO:0006694">
    <property type="term" value="P:steroid biosynthetic process"/>
    <property type="evidence" value="ECO:0007669"/>
    <property type="project" value="InterPro"/>
</dbReference>
<evidence type="ECO:0000313" key="4">
    <source>
        <dbReference type="Proteomes" id="UP001346869"/>
    </source>
</evidence>
<dbReference type="InterPro" id="IPR050425">
    <property type="entry name" value="NAD(P)_dehydrat-like"/>
</dbReference>
<accession>A0AAN7YAB7</accession>
<reference evidence="3 4" key="2">
    <citation type="journal article" date="2023" name="Mol. Biol. Evol.">
        <title>Genomics of Secondarily Temperate Adaptation in the Only Non-Antarctic Icefish.</title>
        <authorList>
            <person name="Rivera-Colon A.G."/>
            <person name="Rayamajhi N."/>
            <person name="Minhas B.F."/>
            <person name="Madrigal G."/>
            <person name="Bilyk K.T."/>
            <person name="Yoon V."/>
            <person name="Hune M."/>
            <person name="Gregory S."/>
            <person name="Cheng C.H.C."/>
            <person name="Catchen J.M."/>
        </authorList>
    </citation>
    <scope>NUCLEOTIDE SEQUENCE [LARGE SCALE GENOMIC DNA]</scope>
    <source>
        <strain evidence="3">JMC-PN-2008</strain>
    </source>
</reference>
<evidence type="ECO:0000259" key="2">
    <source>
        <dbReference type="Pfam" id="PF01073"/>
    </source>
</evidence>
<protein>
    <recommendedName>
        <fullName evidence="2">3-beta hydroxysteroid dehydrogenase/isomerase domain-containing protein</fullName>
    </recommendedName>
</protein>
<sequence>MNNARTDTFLITGGCGYFGYRLACSLHKKGAKIILFDTISPKQELPEDIVFVQGDIREYAQVEKAIAGVDCVFHLASYGMSGREQLNRHLIEAVNVQGTQNVLQACIEHGVSGSFTPALLTWCSEAK</sequence>